<evidence type="ECO:0000256" key="1">
    <source>
        <dbReference type="SAM" id="MobiDB-lite"/>
    </source>
</evidence>
<evidence type="ECO:0000259" key="2">
    <source>
        <dbReference type="Pfam" id="PF18550"/>
    </source>
</evidence>
<dbReference type="Proteomes" id="UP000028194">
    <property type="component" value="Chromosome"/>
</dbReference>
<name>A0A075MTS8_9ARCH</name>
<sequence length="128" mass="14458">MFVSLYSDTPPMESKPHRGQRRQQQAIADAILANIKEIFGWNVYDMMTRKIMENYLNNKIDIRTAIVEHPAVFERAFIGLIGPLGEKFLADVCEKVQSELDLDQSTRYSKAGDLAKYIRTASNSSSAA</sequence>
<dbReference type="HOGENOM" id="CLU_160434_0_0_2"/>
<keyword evidence="4" id="KW-1185">Reference proteome</keyword>
<evidence type="ECO:0000313" key="4">
    <source>
        <dbReference type="Proteomes" id="UP000028194"/>
    </source>
</evidence>
<feature type="region of interest" description="Disordered" evidence="1">
    <location>
        <begin position="1"/>
        <end position="23"/>
    </location>
</feature>
<organism evidence="3 4">
    <name type="scientific">Candidatus Nitrososphaera evergladensis SR1</name>
    <dbReference type="NCBI Taxonomy" id="1459636"/>
    <lineage>
        <taxon>Archaea</taxon>
        <taxon>Nitrososphaerota</taxon>
        <taxon>Nitrososphaeria</taxon>
        <taxon>Nitrososphaerales</taxon>
        <taxon>Nitrososphaeraceae</taxon>
        <taxon>Nitrososphaera</taxon>
    </lineage>
</organism>
<dbReference type="Pfam" id="PF18550">
    <property type="entry name" value="NitrOD2"/>
    <property type="match status" value="1"/>
</dbReference>
<feature type="domain" description="Nitrososphaera output" evidence="2">
    <location>
        <begin position="25"/>
        <end position="118"/>
    </location>
</feature>
<accession>A0A075MTS8</accession>
<dbReference type="InterPro" id="IPR041226">
    <property type="entry name" value="NitrOD2"/>
</dbReference>
<proteinExistence type="predicted"/>
<dbReference type="AlphaFoldDB" id="A0A075MTS8"/>
<protein>
    <recommendedName>
        <fullName evidence="2">Nitrososphaera output domain-containing protein</fullName>
    </recommendedName>
</protein>
<gene>
    <name evidence="3" type="ORF">NTE_02499</name>
</gene>
<dbReference type="EMBL" id="CP007174">
    <property type="protein sequence ID" value="AIF84548.1"/>
    <property type="molecule type" value="Genomic_DNA"/>
</dbReference>
<reference evidence="3 4" key="1">
    <citation type="journal article" date="2014" name="PLoS ONE">
        <title>Genome Sequence of Candidatus Nitrososphaera evergladensis from Group I.1b Enriched from Everglades Soil Reveals Novel Genomic Features of the Ammonia-Oxidizing Archaea.</title>
        <authorList>
            <person name="Zhalnina K.V."/>
            <person name="Dias R."/>
            <person name="Leonard M.T."/>
            <person name="Dorr de Quadros P."/>
            <person name="Camargo F.A."/>
            <person name="Drew J.C."/>
            <person name="Farmerie W.G."/>
            <person name="Daroub S.H."/>
            <person name="Triplett E.W."/>
        </authorList>
    </citation>
    <scope>NUCLEOTIDE SEQUENCE [LARGE SCALE GENOMIC DNA]</scope>
    <source>
        <strain evidence="3 4">SR1</strain>
    </source>
</reference>
<dbReference type="KEGG" id="nev:NTE_02499"/>
<evidence type="ECO:0000313" key="3">
    <source>
        <dbReference type="EMBL" id="AIF84548.1"/>
    </source>
</evidence>